<comment type="function">
    <text evidence="1 4">Involved in protein precursor import into chloroplasts. May be part of an intermediate translocation complex acting as a protein-conducting channel at the inner envelope.</text>
</comment>
<evidence type="ECO:0000256" key="2">
    <source>
        <dbReference type="ARBA" id="ARBA00004478"/>
    </source>
</evidence>
<name>A0A2Z5D655_PASPT</name>
<keyword evidence="4 6" id="KW-0934">Plastid</keyword>
<keyword evidence="4" id="KW-0813">Transport</keyword>
<keyword evidence="5" id="KW-0175">Coiled coil</keyword>
<dbReference type="PANTHER" id="PTHR33163:SF40">
    <property type="entry name" value="PROTEIN TIC 214"/>
    <property type="match status" value="1"/>
</dbReference>
<keyword evidence="4 6" id="KW-0150">Chloroplast</keyword>
<comment type="subunit">
    <text evidence="4">Part of the Tic complex.</text>
</comment>
<evidence type="ECO:0000313" key="6">
    <source>
        <dbReference type="EMBL" id="AXB38012.1"/>
    </source>
</evidence>
<dbReference type="GeneID" id="37506372"/>
<dbReference type="EMBL" id="MF807943">
    <property type="protein sequence ID" value="AXB38024.1"/>
    <property type="molecule type" value="Genomic_DNA"/>
</dbReference>
<evidence type="ECO:0000256" key="5">
    <source>
        <dbReference type="SAM" id="Coils"/>
    </source>
</evidence>
<dbReference type="EMBL" id="MF807943">
    <property type="protein sequence ID" value="AXB38012.1"/>
    <property type="molecule type" value="Genomic_DNA"/>
</dbReference>
<geneLocation type="chloroplast" evidence="6"/>
<dbReference type="GO" id="GO:0015031">
    <property type="term" value="P:protein transport"/>
    <property type="evidence" value="ECO:0007669"/>
    <property type="project" value="UniProtKB-KW"/>
</dbReference>
<dbReference type="GO" id="GO:0009706">
    <property type="term" value="C:chloroplast inner membrane"/>
    <property type="evidence" value="ECO:0007669"/>
    <property type="project" value="UniProtKB-SubCell"/>
</dbReference>
<feature type="transmembrane region" description="Helical" evidence="4">
    <location>
        <begin position="89"/>
        <end position="108"/>
    </location>
</feature>
<feature type="transmembrane region" description="Helical" evidence="4">
    <location>
        <begin position="65"/>
        <end position="83"/>
    </location>
</feature>
<feature type="transmembrane region" description="Helical" evidence="4">
    <location>
        <begin position="18"/>
        <end position="44"/>
    </location>
</feature>
<reference evidence="6" key="1">
    <citation type="submission" date="2017-09" db="EMBL/GenBank/DDBJ databases">
        <title>Passiflora plastome sequencing reveals widespread homoplasy in genomic rearrangements.</title>
        <authorList>
            <person name="Rabah S.O."/>
            <person name="Shrestha B."/>
            <person name="Hajrah N.H."/>
            <person name="Sabir M.J."/>
            <person name="Alharby H.F."/>
            <person name="Alhebshi A.M."/>
            <person name="Sabir J.S.M."/>
            <person name="Gilbert L.E."/>
            <person name="Ruhlman T.A."/>
            <person name="Jansen R.K."/>
        </authorList>
    </citation>
    <scope>NUCLEOTIDE SEQUENCE</scope>
</reference>
<evidence type="ECO:0000256" key="4">
    <source>
        <dbReference type="RuleBase" id="RU364085"/>
    </source>
</evidence>
<evidence type="ECO:0000256" key="1">
    <source>
        <dbReference type="ARBA" id="ARBA00002515"/>
    </source>
</evidence>
<keyword evidence="4" id="KW-0472">Membrane</keyword>
<feature type="transmembrane region" description="Helical" evidence="4">
    <location>
        <begin position="174"/>
        <end position="202"/>
    </location>
</feature>
<comment type="subcellular location">
    <subcellularLocation>
        <location evidence="2">Plastid</location>
        <location evidence="2">Chloroplast inner membrane</location>
        <topology evidence="2">Multi-pass membrane protein</topology>
    </subcellularLocation>
</comment>
<gene>
    <name evidence="6" type="primary">ycf1</name>
    <name evidence="4" type="synonym">TIC214</name>
</gene>
<evidence type="ECO:0000256" key="3">
    <source>
        <dbReference type="ARBA" id="ARBA00022780"/>
    </source>
</evidence>
<keyword evidence="4" id="KW-0653">Protein transport</keyword>
<dbReference type="RefSeq" id="YP_009501444.1">
    <property type="nucleotide sequence ID" value="NC_038125.1"/>
</dbReference>
<accession>A0A2Z5D655</accession>
<feature type="coiled-coil region" evidence="5">
    <location>
        <begin position="792"/>
        <end position="832"/>
    </location>
</feature>
<protein>
    <recommendedName>
        <fullName evidence="4">Protein TIC 214</fullName>
    </recommendedName>
    <alternativeName>
        <fullName evidence="4">Translocon at the inner envelope membrane of chloroplasts 214</fullName>
    </alternativeName>
</protein>
<keyword evidence="4" id="KW-0812">Transmembrane</keyword>
<sequence length="1969" mass="237162">MILKSFILGNLGSLYIKIINSAVVGGLYYGFLTTFSVGPSYLLLLRTFFLQEGEGEEGTEKKVSATTGFLMGQLMIFISTYYAPMHLALGRSHTTTLLALAYFIFHFLRKSNEDYFYFDDFYYRPTPRKKMRNLTILGVFLNNFISPILNYFVLPNSMAARLANICMFRCKNKILFVTSSFVAWLISYILFIKWLEFLVVWLRENNPLRLRRTLFVKSMSNKYLWAELRYYIDRTFTILFFIISLHYAAEIKPLPFFSKKQIDILSFEEEEPDVETTQEEAAEDEEDLSYSIYAEDDKIDEVKILMNGKKKIKDEFNFHVKEICYKKRPVYETFDLDRKKENWKFEIKDQNFFGFEEPLATLLFDFQRWNRPFEANEIRRFSVEWKDPIQNRMSELCFGTCPSDGKERISFTYPSPLFTFLEMIQRKISLLTTEKLTSTELSNRWNSNNEQRKKTLSNEFLNRVENLDKGSPILNILEKRTRLWNNKPKKNYLSTKYDPLCAGGLRGNLRFHFSPKNLKQKEIFRQNSKRIRRTNKLHLLLFSTNYQEFDQEFDQEFEPKIDTFNRKSFSKKISYFLNLVNEFAFKLINEFEFTGKSLSNFIFKELSLFPDHKEEKIDLEDLEDLEDRIQILDSLFTQVIIDFEKKRIRNINSITNWEQKEREEVYLRNRPVFWRPQKLVEVFINNDDEKSPLTAGILRQGKPISILEYIDPLFFYGLRSLPGNSSLIKRRKSSIAPVYQPHFHSLLFLERTNDPLSFLLTIFYFISDRIKITLVTKLVTKKVGFKIPSLTFQKTQEKKTKERERKEKKEELIKERIREEELKERIRETKRLEAIRAEDIRLHTIEAWEHDWEIQTLRTFLLLFHRFFRQWILVPSLIIVKNIIRILLFQTPEWEQDIRYWKAEIYYFCSYEGTPISETELPKEWLEEGLQIKILFPFRLKPWHGSKPKWHRLKPKRHRLKSKSEWLQKLKKFKDFFKKQNKRKKQKKREKQDFFEKREKQDFFDSCYLTALGLESEMPFGPPRSMIPFLEEGFRKKIWKKLKKKLRKWKKTCSLAITIFKERRKVFLYFSGKRRMNSGKRRMNSGKRRMNGFIKSILYLKKIKRKFFKPRKNSKSQIGFLEGYRLNETQTEKDSIIKNLAIDKISTPIQPMDLLNDSLTRNERSLQIWSNRTKTIRNEIEKLKTEEAHQKRFRNSETNISPNKLDSNIQKFKSILLILKKRNVRLIHKSYSFIKIWIERIYIDGLLALTKIVRIRIQVFLELTRKIISTSKIIPKIFNKYIFIKKYIYNKKKNKKKMDKTNQNAIRFMDLLEKIKSDNSNLEIFYDVSSFSQEYVFFKLQKIQISNFYKNEKKDFLEGLFPSKLKDINFRDSVTNQWKTWLRSHYPYKSNFFQIKWSELMPQKWRNRVNQQRTVQNKDLNKSNSEKFDLLLTVKDNYKKHTRYNLFSHKCINYHDDKKKICFNYKTDKMKREFIHILRGTPSIGVPNSNFTNDPEFEKIHDYTELEDLVDSLESTEIRDSRESEDVPDFLDSGNPLYYLEKQNFSDYSESEALFDMEKSPKRKYFDWRIFHFSLRKKEEMEFWINISKNKKNTETESKSNKYQIIEKESDKHLLFPVLVKRGNEVVVRHPPELDWMGMNDEIVNCLVSNFELGFLFPKFEKLYNVYKRRPWVIPIQLLLFNSNQNPSKELAKLKSLLTRKNKFYPKPRFSREYNQFRPLEIEEEQQKQQISWNMQTYTYLVKNNTMFQKGTINKKKWIQSLIRRTELNIDIFPGKTKGALSSIKLTKRGKWIIDTPRISSKKSNYMTGKWIMYQTIASSLVHKSKQQINQGCGEKSYINKENFIKSIERLKSLIGFRKKKDFLVPENILSTRSRRELRILISLNSKKENDIHMNTELFKSNNIKNCSRFNIIEKSKYFDREKKKLLQFKLFLWPNFRFEDLACMNRFWFNTNNSSRFSMLRIRIYPQK</sequence>
<feature type="transmembrane region" description="Helical" evidence="4">
    <location>
        <begin position="134"/>
        <end position="154"/>
    </location>
</feature>
<dbReference type="GeneID" id="37506358"/>
<dbReference type="RefSeq" id="YP_009501456.1">
    <property type="nucleotide sequence ID" value="NC_038125.1"/>
</dbReference>
<comment type="similarity">
    <text evidence="4">Belongs to the TIC214 family.</text>
</comment>
<dbReference type="Pfam" id="PF05758">
    <property type="entry name" value="Ycf1"/>
    <property type="match status" value="1"/>
</dbReference>
<dbReference type="PANTHER" id="PTHR33163">
    <property type="entry name" value="PROTEIN TIC 214-RELATED"/>
    <property type="match status" value="1"/>
</dbReference>
<dbReference type="InterPro" id="IPR008896">
    <property type="entry name" value="TIC214"/>
</dbReference>
<keyword evidence="4" id="KW-1133">Transmembrane helix</keyword>
<organism evidence="6">
    <name type="scientific">Passiflora pittieri</name>
    <name type="common">Passion flower</name>
    <dbReference type="NCBI Taxonomy" id="196689"/>
    <lineage>
        <taxon>Eukaryota</taxon>
        <taxon>Viridiplantae</taxon>
        <taxon>Streptophyta</taxon>
        <taxon>Embryophyta</taxon>
        <taxon>Tracheophyta</taxon>
        <taxon>Spermatophyta</taxon>
        <taxon>Magnoliopsida</taxon>
        <taxon>eudicotyledons</taxon>
        <taxon>Gunneridae</taxon>
        <taxon>Pentapetalae</taxon>
        <taxon>rosids</taxon>
        <taxon>fabids</taxon>
        <taxon>Malpighiales</taxon>
        <taxon>Passifloraceae</taxon>
        <taxon>Passiflora</taxon>
    </lineage>
</organism>
<keyword evidence="3 4" id="KW-1001">Plastid inner membrane</keyword>
<proteinExistence type="inferred from homology"/>